<dbReference type="EMBL" id="VKGK01000008">
    <property type="protein sequence ID" value="TRY14762.1"/>
    <property type="molecule type" value="Genomic_DNA"/>
</dbReference>
<accession>A0A553JQN2</accession>
<organism evidence="1 2">
    <name type="scientific">Shewanella hanedai</name>
    <name type="common">Alteromonas hanedai</name>
    <dbReference type="NCBI Taxonomy" id="25"/>
    <lineage>
        <taxon>Bacteria</taxon>
        <taxon>Pseudomonadati</taxon>
        <taxon>Pseudomonadota</taxon>
        <taxon>Gammaproteobacteria</taxon>
        <taxon>Alteromonadales</taxon>
        <taxon>Shewanellaceae</taxon>
        <taxon>Shewanella</taxon>
    </lineage>
</organism>
<protein>
    <submittedName>
        <fullName evidence="1">Uncharacterized protein</fullName>
    </submittedName>
</protein>
<evidence type="ECO:0000313" key="1">
    <source>
        <dbReference type="EMBL" id="TRY14762.1"/>
    </source>
</evidence>
<gene>
    <name evidence="1" type="ORF">FN961_08700</name>
</gene>
<dbReference type="OrthoDB" id="6284816at2"/>
<dbReference type="Gene3D" id="2.10.10.90">
    <property type="match status" value="1"/>
</dbReference>
<sequence length="267" mass="31170">MIRILILLLIFPSLAFALDYIEYPKFDSSQSYRRGDIVSHHNHLWVSKFPSVNHELALNSWRWSQVSLTNIDEWRYGQFYFLGKTVSYQDKLYFVKKFGFSKPETNRGGYQWEEFSHPAIGYELPNIDYETVNLTVDGVDSNYNGIRDDYEIFVVMEHTDPVLRHLGLQAAQLYRKLFDIAPIDIDETSLQELALLTDQLVSLRVCNRQNIRNGVGFNGYQHKYVNTPERFEAFLMAQKLLYEVLGDEYEPKIPNDPCKYIANIGGE</sequence>
<dbReference type="AlphaFoldDB" id="A0A553JQN2"/>
<reference evidence="2" key="1">
    <citation type="submission" date="2019-07" db="EMBL/GenBank/DDBJ databases">
        <title>Shewanella sp. YLB-08 draft genomic sequence.</title>
        <authorList>
            <person name="Yu L."/>
        </authorList>
    </citation>
    <scope>NUCLEOTIDE SEQUENCE [LARGE SCALE GENOMIC DNA]</scope>
    <source>
        <strain evidence="2">JCM 20706</strain>
    </source>
</reference>
<keyword evidence="2" id="KW-1185">Reference proteome</keyword>
<comment type="caution">
    <text evidence="1">The sequence shown here is derived from an EMBL/GenBank/DDBJ whole genome shotgun (WGS) entry which is preliminary data.</text>
</comment>
<dbReference type="RefSeq" id="WP_143564161.1">
    <property type="nucleotide sequence ID" value="NZ_BMPL01000006.1"/>
</dbReference>
<proteinExistence type="predicted"/>
<evidence type="ECO:0000313" key="2">
    <source>
        <dbReference type="Proteomes" id="UP000318126"/>
    </source>
</evidence>
<dbReference type="Proteomes" id="UP000318126">
    <property type="component" value="Unassembled WGS sequence"/>
</dbReference>
<name>A0A553JQN2_SHEHA</name>